<evidence type="ECO:0000256" key="2">
    <source>
        <dbReference type="SAM" id="Phobius"/>
    </source>
</evidence>
<dbReference type="GO" id="GO:0045046">
    <property type="term" value="P:protein import into peroxisome membrane"/>
    <property type="evidence" value="ECO:0007669"/>
    <property type="project" value="TreeGrafter"/>
</dbReference>
<keyword evidence="2" id="KW-1133">Transmembrane helix</keyword>
<keyword evidence="4" id="KW-1185">Reference proteome</keyword>
<keyword evidence="2" id="KW-0472">Membrane</keyword>
<feature type="transmembrane region" description="Helical" evidence="2">
    <location>
        <begin position="16"/>
        <end position="34"/>
    </location>
</feature>
<protein>
    <submittedName>
        <fullName evidence="3">Peroxin-3</fullName>
    </submittedName>
</protein>
<dbReference type="AlphaFoldDB" id="A0A8E2EX33"/>
<dbReference type="PANTHER" id="PTHR28080">
    <property type="entry name" value="PEROXISOMAL BIOGENESIS FACTOR 3"/>
    <property type="match status" value="1"/>
</dbReference>
<dbReference type="GO" id="GO:0005778">
    <property type="term" value="C:peroxisomal membrane"/>
    <property type="evidence" value="ECO:0007669"/>
    <property type="project" value="InterPro"/>
</dbReference>
<proteinExistence type="predicted"/>
<dbReference type="OrthoDB" id="45930at2759"/>
<dbReference type="Pfam" id="PF04882">
    <property type="entry name" value="Peroxin-3"/>
    <property type="match status" value="1"/>
</dbReference>
<dbReference type="PANTHER" id="PTHR28080:SF1">
    <property type="entry name" value="PEROXISOMAL BIOGENESIS FACTOR 3"/>
    <property type="match status" value="1"/>
</dbReference>
<feature type="region of interest" description="Disordered" evidence="1">
    <location>
        <begin position="470"/>
        <end position="507"/>
    </location>
</feature>
<name>A0A8E2EX33_9PEZI</name>
<organism evidence="3 4">
    <name type="scientific">Glonium stellatum</name>
    <dbReference type="NCBI Taxonomy" id="574774"/>
    <lineage>
        <taxon>Eukaryota</taxon>
        <taxon>Fungi</taxon>
        <taxon>Dikarya</taxon>
        <taxon>Ascomycota</taxon>
        <taxon>Pezizomycotina</taxon>
        <taxon>Dothideomycetes</taxon>
        <taxon>Pleosporomycetidae</taxon>
        <taxon>Gloniales</taxon>
        <taxon>Gloniaceae</taxon>
        <taxon>Glonium</taxon>
    </lineage>
</organism>
<evidence type="ECO:0000256" key="1">
    <source>
        <dbReference type="SAM" id="MobiDB-lite"/>
    </source>
</evidence>
<evidence type="ECO:0000313" key="3">
    <source>
        <dbReference type="EMBL" id="OCL06489.1"/>
    </source>
</evidence>
<evidence type="ECO:0000313" key="4">
    <source>
        <dbReference type="Proteomes" id="UP000250140"/>
    </source>
</evidence>
<feature type="region of interest" description="Disordered" evidence="1">
    <location>
        <begin position="142"/>
        <end position="169"/>
    </location>
</feature>
<dbReference type="EMBL" id="KV750056">
    <property type="protein sequence ID" value="OCL06489.1"/>
    <property type="molecule type" value="Genomic_DNA"/>
</dbReference>
<dbReference type="GO" id="GO:0030674">
    <property type="term" value="F:protein-macromolecule adaptor activity"/>
    <property type="evidence" value="ECO:0007669"/>
    <property type="project" value="TreeGrafter"/>
</dbReference>
<sequence>MIASTRKWFRHNRTNFAIGAGVLGAGYLAGQYILGKVSEARQRMSDDRIAKENLRRRFEQNQEDCTFTVLAILPTATENILEALPVEQTLSELQKQKAERLSRSVGPSEIALSDVQSAPPSVADDDGKSLVSFQSESYVHASQIGDGSSGSGEGSGDVVPQSSPRQKKTKVQLWNEMKISSIARAFTLIYTLSLLTLLTRIQLNLLGRRNYLASVVSLASPPTHESRINLENHDDDNFEHAYGNDFETNRRYLSFSWWLLHRGCLDIMDKVTIAVKEVFGRINPREEITLEKLSELTLEVRKKIEGATEEQRRTCKWLPYLLPGPDQEDYVLQESGMTTASTTAPASPSLRRLLDETSDLIDSPAFTHVLTLILDSAFSLLIDNKIAALSYKIPPTSASTARVQEIVGADAKAKVANSLAVFCRQAHNIGSGANNEYLAAMENVRDLEAFAAVVYSSNFEFEAPEAGAGDLGVDPNKFSRPSTAGTAEKNSDNEGAGGETTFVNTESGFESAWGKALAKEDGKKH</sequence>
<gene>
    <name evidence="3" type="ORF">AOQ84DRAFT_390148</name>
</gene>
<dbReference type="Proteomes" id="UP000250140">
    <property type="component" value="Unassembled WGS sequence"/>
</dbReference>
<reference evidence="3 4" key="1">
    <citation type="journal article" date="2016" name="Nat. Commun.">
        <title>Ectomycorrhizal ecology is imprinted in the genome of the dominant symbiotic fungus Cenococcum geophilum.</title>
        <authorList>
            <consortium name="DOE Joint Genome Institute"/>
            <person name="Peter M."/>
            <person name="Kohler A."/>
            <person name="Ohm R.A."/>
            <person name="Kuo A."/>
            <person name="Krutzmann J."/>
            <person name="Morin E."/>
            <person name="Arend M."/>
            <person name="Barry K.W."/>
            <person name="Binder M."/>
            <person name="Choi C."/>
            <person name="Clum A."/>
            <person name="Copeland A."/>
            <person name="Grisel N."/>
            <person name="Haridas S."/>
            <person name="Kipfer T."/>
            <person name="LaButti K."/>
            <person name="Lindquist E."/>
            <person name="Lipzen A."/>
            <person name="Maire R."/>
            <person name="Meier B."/>
            <person name="Mihaltcheva S."/>
            <person name="Molinier V."/>
            <person name="Murat C."/>
            <person name="Poggeler S."/>
            <person name="Quandt C.A."/>
            <person name="Sperisen C."/>
            <person name="Tritt A."/>
            <person name="Tisserant E."/>
            <person name="Crous P.W."/>
            <person name="Henrissat B."/>
            <person name="Nehls U."/>
            <person name="Egli S."/>
            <person name="Spatafora J.W."/>
            <person name="Grigoriev I.V."/>
            <person name="Martin F.M."/>
        </authorList>
    </citation>
    <scope>NUCLEOTIDE SEQUENCE [LARGE SCALE GENOMIC DNA]</scope>
    <source>
        <strain evidence="3 4">CBS 207.34</strain>
    </source>
</reference>
<keyword evidence="2" id="KW-0812">Transmembrane</keyword>
<accession>A0A8E2EX33</accession>
<dbReference type="InterPro" id="IPR006966">
    <property type="entry name" value="Peroxin-3"/>
</dbReference>